<organism evidence="2 3">
    <name type="scientific">Crassostrea virginica</name>
    <name type="common">Eastern oyster</name>
    <dbReference type="NCBI Taxonomy" id="6565"/>
    <lineage>
        <taxon>Eukaryota</taxon>
        <taxon>Metazoa</taxon>
        <taxon>Spiralia</taxon>
        <taxon>Lophotrochozoa</taxon>
        <taxon>Mollusca</taxon>
        <taxon>Bivalvia</taxon>
        <taxon>Autobranchia</taxon>
        <taxon>Pteriomorphia</taxon>
        <taxon>Ostreida</taxon>
        <taxon>Ostreoidea</taxon>
        <taxon>Ostreidae</taxon>
        <taxon>Crassostrea</taxon>
    </lineage>
</organism>
<keyword evidence="2" id="KW-1185">Reference proteome</keyword>
<dbReference type="AlphaFoldDB" id="A0A8B8AAX8"/>
<feature type="compositionally biased region" description="Low complexity" evidence="1">
    <location>
        <begin position="1"/>
        <end position="17"/>
    </location>
</feature>
<proteinExistence type="predicted"/>
<dbReference type="RefSeq" id="XP_022288631.1">
    <property type="nucleotide sequence ID" value="XM_022432923.1"/>
</dbReference>
<feature type="region of interest" description="Disordered" evidence="1">
    <location>
        <begin position="1"/>
        <end position="34"/>
    </location>
</feature>
<gene>
    <name evidence="3" type="primary">LOC111100806</name>
</gene>
<reference evidence="3" key="1">
    <citation type="submission" date="2025-08" db="UniProtKB">
        <authorList>
            <consortium name="RefSeq"/>
        </authorList>
    </citation>
    <scope>IDENTIFICATION</scope>
    <source>
        <tissue evidence="3">Whole sample</tissue>
    </source>
</reference>
<dbReference type="KEGG" id="cvn:111100806"/>
<dbReference type="GeneID" id="111100806"/>
<name>A0A8B8AAX8_CRAVI</name>
<sequence>MDFLADSQQSQELFQSQDQERVEPLPPLTDDTSDRPIAAVEHGEALAISNVQGEKILLMLSEILKEQKSLREELSRLNQSRRPPNEVARVEGSPIEKEYVTWLKDRFSRNPWICFKDPEVQDMLSNLIKKAGWKGPVMGILSSFGSTKFTYYRNQIRAKMMGNKEVDVEGLAITSLHNYLWKCFLPPTTMLSNPEREHLTLMLRSFCATNKLFRKGGSGGFSFWPEFKDFYTLVMDDKREDKWEKLAEKEEKRIRKYLE</sequence>
<evidence type="ECO:0000313" key="3">
    <source>
        <dbReference type="RefSeq" id="XP_022288631.1"/>
    </source>
</evidence>
<protein>
    <submittedName>
        <fullName evidence="3">Uncharacterized protein LOC111100806</fullName>
    </submittedName>
</protein>
<evidence type="ECO:0000313" key="2">
    <source>
        <dbReference type="Proteomes" id="UP000694844"/>
    </source>
</evidence>
<dbReference type="Proteomes" id="UP000694844">
    <property type="component" value="Chromosome 6"/>
</dbReference>
<accession>A0A8B8AAX8</accession>
<evidence type="ECO:0000256" key="1">
    <source>
        <dbReference type="SAM" id="MobiDB-lite"/>
    </source>
</evidence>
<dbReference type="OrthoDB" id="6153257at2759"/>